<comment type="similarity">
    <text evidence="4">In the N-terminal section; belongs to the ribose 1,5-bisphosphokinase family.</text>
</comment>
<dbReference type="Gene3D" id="1.20.970.50">
    <property type="match status" value="1"/>
</dbReference>
<dbReference type="GO" id="GO:0005524">
    <property type="term" value="F:ATP binding"/>
    <property type="evidence" value="ECO:0007669"/>
    <property type="project" value="UniProtKB-KW"/>
</dbReference>
<dbReference type="GO" id="GO:0004645">
    <property type="term" value="F:1,4-alpha-oligoglucan phosphorylase activity"/>
    <property type="evidence" value="ECO:0007669"/>
    <property type="project" value="InterPro"/>
</dbReference>
<dbReference type="InterPro" id="IPR000312">
    <property type="entry name" value="Glycosyl_Trfase_fam3"/>
</dbReference>
<dbReference type="HAMAP" id="MF_00836">
    <property type="entry name" value="PhnN"/>
    <property type="match status" value="1"/>
</dbReference>
<evidence type="ECO:0000256" key="3">
    <source>
        <dbReference type="ARBA" id="ARBA00005069"/>
    </source>
</evidence>
<dbReference type="SMART" id="SM00941">
    <property type="entry name" value="PYNP_C"/>
    <property type="match status" value="1"/>
</dbReference>
<comment type="similarity">
    <text evidence="5">In the C-terminal section; belongs to the thymidine/pyrimidine-nucleoside phosphorylase family. Type 2 subfamily.</text>
</comment>
<dbReference type="SUPFAM" id="SSF52540">
    <property type="entry name" value="P-loop containing nucleoside triphosphate hydrolases"/>
    <property type="match status" value="1"/>
</dbReference>
<dbReference type="InterPro" id="IPR008145">
    <property type="entry name" value="GK/Ca_channel_bsu"/>
</dbReference>
<evidence type="ECO:0000256" key="9">
    <source>
        <dbReference type="ARBA" id="ARBA00022840"/>
    </source>
</evidence>
<dbReference type="InterPro" id="IPR035902">
    <property type="entry name" value="Nuc_phospho_transferase"/>
</dbReference>
<evidence type="ECO:0000256" key="11">
    <source>
        <dbReference type="HAMAP-Rule" id="MF_00836"/>
    </source>
</evidence>
<dbReference type="Gene3D" id="3.40.1030.10">
    <property type="entry name" value="Nucleoside phosphorylase/phosphoribosyltransferase catalytic domain"/>
    <property type="match status" value="1"/>
</dbReference>
<dbReference type="InterPro" id="IPR036566">
    <property type="entry name" value="PYNP-like_C_sf"/>
</dbReference>
<dbReference type="Pfam" id="PF00591">
    <property type="entry name" value="Glycos_transf_3"/>
    <property type="match status" value="1"/>
</dbReference>
<sequence>MAAGSFFFVVGPSGAGKDSLLDGVRPSLDPSRFIFAKRTITRPEGSPGEVHTACTEADFQRLNAAGKFLISWQAHGLHYGLPIELLDALRSGQHVIANGSRGMIKALSQLVPNLVVIEINAPAHVLQTRLNARGRESADDIAKRLSRSVEPYPAGTPLLKVVNDQSLAIGTIRLLACLLTETDSAPPSSRILFKKIAGRALTPAEYQTAIETILSAKTQEAELQAFLIACTVELSDEEMIAIAKARTKILPRIDWGRPMVVDKHSLGGLPGSRVTMVVIPIVAAHGLMIPKTSSRAITSAAGTADAMEVIAKVDLTPEELKQCVAKANACIAWNGKLNHSVLDDAMNAITRPLGLDTRKWSVASILSKKYSAGATHVVIDIPYAEAGKVKSKEDGLALGQLFEMVGRELGLVVKAFATSGESPIGRGIGPSLEVRDVLQVLEQHPDAPSDLLEKSLFFASQILAMDPAVGTVEKGAEVAQRLLVSGAAREAMENIIQAQGSHDWPDLSGILKHPVYATQAGTVRQIDGFVISGLARMAGAPFDKLAGVDIVQPTGSRVQPGDLLYRIQSCDPVLLNKTVKSAERDNGFRIA</sequence>
<dbReference type="GO" id="GO:0019634">
    <property type="term" value="P:organic phosphonate metabolic process"/>
    <property type="evidence" value="ECO:0007669"/>
    <property type="project" value="UniProtKB-UniRule"/>
</dbReference>
<reference evidence="14" key="1">
    <citation type="submission" date="2021-07" db="EMBL/GenBank/DDBJ databases">
        <title>New genus and species of the family Alcaligenaceae.</title>
        <authorList>
            <person name="Hahn M.W."/>
        </authorList>
    </citation>
    <scope>NUCLEOTIDE SEQUENCE</scope>
    <source>
        <strain evidence="14">LF4-65</strain>
    </source>
</reference>
<dbReference type="EMBL" id="JAHXRI010000025">
    <property type="protein sequence ID" value="MBZ1352017.1"/>
    <property type="molecule type" value="Genomic_DNA"/>
</dbReference>
<evidence type="ECO:0000256" key="6">
    <source>
        <dbReference type="ARBA" id="ARBA00022676"/>
    </source>
</evidence>
<dbReference type="GO" id="GO:0006015">
    <property type="term" value="P:5-phosphoribose 1-diphosphate biosynthetic process"/>
    <property type="evidence" value="ECO:0007669"/>
    <property type="project" value="UniProtKB-UniRule"/>
</dbReference>
<dbReference type="NCBIfam" id="NF003338">
    <property type="entry name" value="PRK04350.1"/>
    <property type="match status" value="1"/>
</dbReference>
<keyword evidence="8 11" id="KW-0547">Nucleotide-binding</keyword>
<dbReference type="PANTHER" id="PTHR10515:SF0">
    <property type="entry name" value="THYMIDINE PHOSPHORYLASE"/>
    <property type="match status" value="1"/>
</dbReference>
<dbReference type="InterPro" id="IPR027417">
    <property type="entry name" value="P-loop_NTPase"/>
</dbReference>
<dbReference type="EC" id="2.7.4.23" evidence="11"/>
<feature type="domain" description="Pyrimidine nucleoside phosphorylase C-terminal" evidence="13">
    <location>
        <begin position="522"/>
        <end position="589"/>
    </location>
</feature>
<protein>
    <recommendedName>
        <fullName evidence="11">Ribose 1,5-bisphosphate phosphokinase PhnN</fullName>
        <ecNumber evidence="11">2.7.4.23</ecNumber>
    </recommendedName>
    <alternativeName>
        <fullName evidence="11">Ribose 1,5-bisphosphokinase</fullName>
    </alternativeName>
</protein>
<dbReference type="GO" id="GO:0033863">
    <property type="term" value="F:ribose 1,5-bisphosphate phosphokinase activity"/>
    <property type="evidence" value="ECO:0007669"/>
    <property type="project" value="UniProtKB-UniRule"/>
</dbReference>
<dbReference type="PANTHER" id="PTHR10515">
    <property type="entry name" value="THYMIDINE PHOSPHORYLASE"/>
    <property type="match status" value="1"/>
</dbReference>
<dbReference type="GO" id="GO:0006206">
    <property type="term" value="P:pyrimidine nucleobase metabolic process"/>
    <property type="evidence" value="ECO:0007669"/>
    <property type="project" value="InterPro"/>
</dbReference>
<dbReference type="InterPro" id="IPR036320">
    <property type="entry name" value="Glycosyl_Trfase_fam3_N_dom_sf"/>
</dbReference>
<proteinExistence type="inferred from homology"/>
<dbReference type="RefSeq" id="WP_259662421.1">
    <property type="nucleotide sequence ID" value="NZ_JAHXRI010000025.1"/>
</dbReference>
<keyword evidence="7 11" id="KW-0808">Transferase</keyword>
<dbReference type="SUPFAM" id="SSF52418">
    <property type="entry name" value="Nucleoside phosphorylase/phosphoribosyltransferase catalytic domain"/>
    <property type="match status" value="1"/>
</dbReference>
<dbReference type="SMART" id="SM00072">
    <property type="entry name" value="GuKc"/>
    <property type="match status" value="1"/>
</dbReference>
<name>A0A953NCU0_9BURK</name>
<comment type="similarity">
    <text evidence="11">Belongs to the ribose 1,5-bisphosphokinase family.</text>
</comment>
<evidence type="ECO:0000256" key="5">
    <source>
        <dbReference type="ARBA" id="ARBA00008689"/>
    </source>
</evidence>
<comment type="function">
    <text evidence="2 11">Catalyzes the phosphorylation of ribose 1,5-bisphosphate to 5-phospho-D-ribosyl alpha-1-diphosphate (PRPP).</text>
</comment>
<comment type="caution">
    <text evidence="14">The sequence shown here is derived from an EMBL/GenBank/DDBJ whole genome shotgun (WGS) entry which is preliminary data.</text>
</comment>
<evidence type="ECO:0000256" key="7">
    <source>
        <dbReference type="ARBA" id="ARBA00022679"/>
    </source>
</evidence>
<dbReference type="Proteomes" id="UP000739565">
    <property type="component" value="Unassembled WGS sequence"/>
</dbReference>
<keyword evidence="6" id="KW-0328">Glycosyltransferase</keyword>
<accession>A0A953NCU0</accession>
<evidence type="ECO:0000256" key="10">
    <source>
        <dbReference type="ARBA" id="ARBA00048550"/>
    </source>
</evidence>
<evidence type="ECO:0000256" key="1">
    <source>
        <dbReference type="ARBA" id="ARBA00000373"/>
    </source>
</evidence>
<comment type="pathway">
    <text evidence="3 11">Metabolic intermediate biosynthesis; 5-phospho-alpha-D-ribose 1-diphosphate biosynthesis; 5-phospho-alpha-D-ribose 1-diphosphate from D-ribose 5-phosphate (route II): step 3/3.</text>
</comment>
<dbReference type="InterPro" id="IPR017872">
    <property type="entry name" value="Pyrmidine_PPase_CS"/>
</dbReference>
<dbReference type="Gene3D" id="3.40.50.300">
    <property type="entry name" value="P-loop containing nucleotide triphosphate hydrolases"/>
    <property type="match status" value="1"/>
</dbReference>
<dbReference type="NCBIfam" id="TIGR02322">
    <property type="entry name" value="phosphon_PhnN"/>
    <property type="match status" value="1"/>
</dbReference>
<evidence type="ECO:0000259" key="13">
    <source>
        <dbReference type="SMART" id="SM00941"/>
    </source>
</evidence>
<feature type="binding site" evidence="11">
    <location>
        <begin position="11"/>
        <end position="18"/>
    </location>
    <ligand>
        <name>ATP</name>
        <dbReference type="ChEBI" id="CHEBI:30616"/>
    </ligand>
</feature>
<dbReference type="PROSITE" id="PS00647">
    <property type="entry name" value="THYMID_PHOSPHORYLASE"/>
    <property type="match status" value="1"/>
</dbReference>
<gene>
    <name evidence="11 14" type="primary">phnN</name>
    <name evidence="14" type="ORF">KZZ10_15335</name>
</gene>
<evidence type="ECO:0000313" key="14">
    <source>
        <dbReference type="EMBL" id="MBZ1352017.1"/>
    </source>
</evidence>
<organism evidence="14 15">
    <name type="scientific">Zwartia hollandica</name>
    <dbReference type="NCBI Taxonomy" id="324606"/>
    <lineage>
        <taxon>Bacteria</taxon>
        <taxon>Pseudomonadati</taxon>
        <taxon>Pseudomonadota</taxon>
        <taxon>Betaproteobacteria</taxon>
        <taxon>Burkholderiales</taxon>
        <taxon>Alcaligenaceae</taxon>
        <taxon>Zwartia</taxon>
    </lineage>
</organism>
<dbReference type="SUPFAM" id="SSF54680">
    <property type="entry name" value="Pyrimidine nucleoside phosphorylase C-terminal domain"/>
    <property type="match status" value="1"/>
</dbReference>
<dbReference type="InterPro" id="IPR013102">
    <property type="entry name" value="PYNP_C"/>
</dbReference>
<dbReference type="GO" id="GO:0009032">
    <property type="term" value="F:thymidine phosphorylase activity"/>
    <property type="evidence" value="ECO:0007669"/>
    <property type="project" value="UniProtKB-EC"/>
</dbReference>
<dbReference type="InterPro" id="IPR000053">
    <property type="entry name" value="Thymidine/pyrmidine_PPase"/>
</dbReference>
<dbReference type="GO" id="GO:0006213">
    <property type="term" value="P:pyrimidine nucleoside metabolic process"/>
    <property type="evidence" value="ECO:0007669"/>
    <property type="project" value="InterPro"/>
</dbReference>
<dbReference type="GO" id="GO:0005829">
    <property type="term" value="C:cytosol"/>
    <property type="evidence" value="ECO:0007669"/>
    <property type="project" value="TreeGrafter"/>
</dbReference>
<evidence type="ECO:0000256" key="2">
    <source>
        <dbReference type="ARBA" id="ARBA00002554"/>
    </source>
</evidence>
<keyword evidence="9 11" id="KW-0067">ATP-binding</keyword>
<dbReference type="AlphaFoldDB" id="A0A953NCU0"/>
<evidence type="ECO:0000256" key="8">
    <source>
        <dbReference type="ARBA" id="ARBA00022741"/>
    </source>
</evidence>
<comment type="catalytic activity">
    <reaction evidence="10">
        <text>thymidine + phosphate = 2-deoxy-alpha-D-ribose 1-phosphate + thymine</text>
        <dbReference type="Rhea" id="RHEA:16037"/>
        <dbReference type="ChEBI" id="CHEBI:17748"/>
        <dbReference type="ChEBI" id="CHEBI:17821"/>
        <dbReference type="ChEBI" id="CHEBI:43474"/>
        <dbReference type="ChEBI" id="CHEBI:57259"/>
        <dbReference type="EC" id="2.4.2.4"/>
    </reaction>
</comment>
<comment type="catalytic activity">
    <reaction evidence="1 11">
        <text>alpha-D-ribose 1,5-bisphosphate + ATP = 5-phospho-alpha-D-ribose 1-diphosphate + ADP</text>
        <dbReference type="Rhea" id="RHEA:20109"/>
        <dbReference type="ChEBI" id="CHEBI:30616"/>
        <dbReference type="ChEBI" id="CHEBI:58017"/>
        <dbReference type="ChEBI" id="CHEBI:68688"/>
        <dbReference type="ChEBI" id="CHEBI:456216"/>
        <dbReference type="EC" id="2.7.4.23"/>
    </reaction>
</comment>
<evidence type="ECO:0000256" key="4">
    <source>
        <dbReference type="ARBA" id="ARBA00005935"/>
    </source>
</evidence>
<feature type="domain" description="Guanylate kinase/L-type calcium channel beta subunit" evidence="12">
    <location>
        <begin position="3"/>
        <end position="182"/>
    </location>
</feature>
<evidence type="ECO:0000313" key="15">
    <source>
        <dbReference type="Proteomes" id="UP000739565"/>
    </source>
</evidence>
<dbReference type="InterPro" id="IPR012699">
    <property type="entry name" value="PhnN"/>
</dbReference>
<dbReference type="Gene3D" id="3.90.1170.30">
    <property type="entry name" value="Pyrimidine nucleoside phosphorylase-like, C-terminal domain"/>
    <property type="match status" value="1"/>
</dbReference>
<dbReference type="SUPFAM" id="SSF47648">
    <property type="entry name" value="Nucleoside phosphorylase/phosphoribosyltransferase N-terminal domain"/>
    <property type="match status" value="1"/>
</dbReference>
<evidence type="ECO:0000259" key="12">
    <source>
        <dbReference type="SMART" id="SM00072"/>
    </source>
</evidence>
<keyword evidence="15" id="KW-1185">Reference proteome</keyword>